<reference evidence="3" key="2">
    <citation type="submission" date="2019-09" db="UniProtKB">
        <authorList>
            <consortium name="WormBaseParasite"/>
        </authorList>
    </citation>
    <scope>IDENTIFICATION</scope>
</reference>
<reference evidence="1 2" key="1">
    <citation type="submission" date="2018-11" db="EMBL/GenBank/DDBJ databases">
        <authorList>
            <consortium name="Pathogen Informatics"/>
        </authorList>
    </citation>
    <scope>NUCLEOTIDE SEQUENCE [LARGE SCALE GENOMIC DNA]</scope>
</reference>
<proteinExistence type="predicted"/>
<dbReference type="WBParaSite" id="HPBE_0002699501-mRNA-1">
    <property type="protein sequence ID" value="HPBE_0002699501-mRNA-1"/>
    <property type="gene ID" value="HPBE_0002699501"/>
</dbReference>
<dbReference type="Proteomes" id="UP000050761">
    <property type="component" value="Unassembled WGS sequence"/>
</dbReference>
<name>A0A183GWC5_HELPZ</name>
<evidence type="ECO:0000313" key="1">
    <source>
        <dbReference type="EMBL" id="VDP60332.1"/>
    </source>
</evidence>
<organism evidence="2 3">
    <name type="scientific">Heligmosomoides polygyrus</name>
    <name type="common">Parasitic roundworm</name>
    <dbReference type="NCBI Taxonomy" id="6339"/>
    <lineage>
        <taxon>Eukaryota</taxon>
        <taxon>Metazoa</taxon>
        <taxon>Ecdysozoa</taxon>
        <taxon>Nematoda</taxon>
        <taxon>Chromadorea</taxon>
        <taxon>Rhabditida</taxon>
        <taxon>Rhabditina</taxon>
        <taxon>Rhabditomorpha</taxon>
        <taxon>Strongyloidea</taxon>
        <taxon>Heligmosomidae</taxon>
        <taxon>Heligmosomoides</taxon>
    </lineage>
</organism>
<keyword evidence="2" id="KW-1185">Reference proteome</keyword>
<evidence type="ECO:0000313" key="2">
    <source>
        <dbReference type="Proteomes" id="UP000050761"/>
    </source>
</evidence>
<dbReference type="EMBL" id="UZAH01041523">
    <property type="protein sequence ID" value="VDP60332.1"/>
    <property type="molecule type" value="Genomic_DNA"/>
</dbReference>
<gene>
    <name evidence="1" type="ORF">HPBE_LOCUS26994</name>
</gene>
<evidence type="ECO:0000313" key="3">
    <source>
        <dbReference type="WBParaSite" id="HPBE_0002699501-mRNA-1"/>
    </source>
</evidence>
<accession>A0A183GWC5</accession>
<accession>A0A3P8E8K3</accession>
<protein>
    <submittedName>
        <fullName evidence="3">KTSC domain-containing protein</fullName>
    </submittedName>
</protein>
<dbReference type="AlphaFoldDB" id="A0A183GWC5"/>
<sequence length="73" mass="8259">MATTVNVTGASTTASTIRHIPSESKIVYVEYYDDSIYSGMWSDAVVRFSSMKEDPAFSVYEYMIEKDLRISCN</sequence>